<feature type="signal peptide" evidence="2">
    <location>
        <begin position="1"/>
        <end position="31"/>
    </location>
</feature>
<evidence type="ECO:0000256" key="2">
    <source>
        <dbReference type="SAM" id="SignalP"/>
    </source>
</evidence>
<evidence type="ECO:0000313" key="3">
    <source>
        <dbReference type="EMBL" id="ABM78564.1"/>
    </source>
</evidence>
<feature type="compositionally biased region" description="Polar residues" evidence="1">
    <location>
        <begin position="80"/>
        <end position="94"/>
    </location>
</feature>
<gene>
    <name evidence="3" type="ordered locus">P9303_18221</name>
</gene>
<dbReference type="Proteomes" id="UP000002274">
    <property type="component" value="Chromosome"/>
</dbReference>
<dbReference type="KEGG" id="pmf:P9303_18221"/>
<proteinExistence type="predicted"/>
<organism evidence="3 4">
    <name type="scientific">Prochlorococcus marinus (strain MIT 9303)</name>
    <dbReference type="NCBI Taxonomy" id="59922"/>
    <lineage>
        <taxon>Bacteria</taxon>
        <taxon>Bacillati</taxon>
        <taxon>Cyanobacteriota</taxon>
        <taxon>Cyanophyceae</taxon>
        <taxon>Synechococcales</taxon>
        <taxon>Prochlorococcaceae</taxon>
        <taxon>Prochlorococcus</taxon>
    </lineage>
</organism>
<name>A2CAQ4_PROM3</name>
<dbReference type="EMBL" id="CP000554">
    <property type="protein sequence ID" value="ABM78564.1"/>
    <property type="molecule type" value="Genomic_DNA"/>
</dbReference>
<dbReference type="HOGENOM" id="CLU_185275_0_0_3"/>
<protein>
    <submittedName>
        <fullName evidence="3">Uncharacterized protein</fullName>
    </submittedName>
</protein>
<keyword evidence="2" id="KW-0732">Signal</keyword>
<dbReference type="STRING" id="59922.P9303_18221"/>
<reference evidence="3 4" key="1">
    <citation type="journal article" date="2007" name="PLoS Genet.">
        <title>Patterns and implications of gene gain and loss in the evolution of Prochlorococcus.</title>
        <authorList>
            <person name="Kettler G.C."/>
            <person name="Martiny A.C."/>
            <person name="Huang K."/>
            <person name="Zucker J."/>
            <person name="Coleman M.L."/>
            <person name="Rodrigue S."/>
            <person name="Chen F."/>
            <person name="Lapidus A."/>
            <person name="Ferriera S."/>
            <person name="Johnson J."/>
            <person name="Steglich C."/>
            <person name="Church G.M."/>
            <person name="Richardson P."/>
            <person name="Chisholm S.W."/>
        </authorList>
    </citation>
    <scope>NUCLEOTIDE SEQUENCE [LARGE SCALE GENOMIC DNA]</scope>
    <source>
        <strain evidence="3 4">MIT 9303</strain>
    </source>
</reference>
<dbReference type="AlphaFoldDB" id="A2CAQ4"/>
<evidence type="ECO:0000313" key="4">
    <source>
        <dbReference type="Proteomes" id="UP000002274"/>
    </source>
</evidence>
<feature type="region of interest" description="Disordered" evidence="1">
    <location>
        <begin position="73"/>
        <end position="94"/>
    </location>
</feature>
<dbReference type="BioCyc" id="PMAR59922:G1G80-1577-MONOMER"/>
<sequence>MTGKVDLNDCFIMRLPLLVTCLGMTASLQLAAPLSLQAQSEGWLLGPNSSTGENSKVVPSNCIEQEDGSITCDTKIENPSGDTQARPSYNPFNN</sequence>
<feature type="chain" id="PRO_5002642910" evidence="2">
    <location>
        <begin position="32"/>
        <end position="94"/>
    </location>
</feature>
<accession>A2CAQ4</accession>
<dbReference type="RefSeq" id="WP_011826449.1">
    <property type="nucleotide sequence ID" value="NC_008820.1"/>
</dbReference>
<evidence type="ECO:0000256" key="1">
    <source>
        <dbReference type="SAM" id="MobiDB-lite"/>
    </source>
</evidence>